<dbReference type="Pfam" id="PF00266">
    <property type="entry name" value="Aminotran_5"/>
    <property type="match status" value="1"/>
</dbReference>
<dbReference type="Gene3D" id="3.90.1150.10">
    <property type="entry name" value="Aspartate Aminotransferase, domain 1"/>
    <property type="match status" value="1"/>
</dbReference>
<organism evidence="3 4">
    <name type="scientific">Hermanssonia centrifuga</name>
    <dbReference type="NCBI Taxonomy" id="98765"/>
    <lineage>
        <taxon>Eukaryota</taxon>
        <taxon>Fungi</taxon>
        <taxon>Dikarya</taxon>
        <taxon>Basidiomycota</taxon>
        <taxon>Agaricomycotina</taxon>
        <taxon>Agaricomycetes</taxon>
        <taxon>Polyporales</taxon>
        <taxon>Meruliaceae</taxon>
        <taxon>Hermanssonia</taxon>
    </lineage>
</organism>
<dbReference type="AlphaFoldDB" id="A0A4S4KBC4"/>
<dbReference type="InterPro" id="IPR015424">
    <property type="entry name" value="PyrdxlP-dep_Trfase"/>
</dbReference>
<keyword evidence="4" id="KW-1185">Reference proteome</keyword>
<proteinExistence type="predicted"/>
<dbReference type="InterPro" id="IPR000192">
    <property type="entry name" value="Aminotrans_V_dom"/>
</dbReference>
<evidence type="ECO:0000256" key="1">
    <source>
        <dbReference type="ARBA" id="ARBA00022898"/>
    </source>
</evidence>
<evidence type="ECO:0000313" key="4">
    <source>
        <dbReference type="Proteomes" id="UP000309038"/>
    </source>
</evidence>
<dbReference type="InterPro" id="IPR015422">
    <property type="entry name" value="PyrdxlP-dep_Trfase_small"/>
</dbReference>
<dbReference type="EMBL" id="SGPJ01000350">
    <property type="protein sequence ID" value="THG95173.1"/>
    <property type="molecule type" value="Genomic_DNA"/>
</dbReference>
<evidence type="ECO:0000313" key="3">
    <source>
        <dbReference type="EMBL" id="THG95173.1"/>
    </source>
</evidence>
<name>A0A4S4KBC4_9APHY</name>
<dbReference type="InterPro" id="IPR015421">
    <property type="entry name" value="PyrdxlP-dep_Trfase_major"/>
</dbReference>
<evidence type="ECO:0000259" key="2">
    <source>
        <dbReference type="Pfam" id="PF00266"/>
    </source>
</evidence>
<reference evidence="3 4" key="1">
    <citation type="submission" date="2019-02" db="EMBL/GenBank/DDBJ databases">
        <title>Genome sequencing of the rare red list fungi Phlebia centrifuga.</title>
        <authorList>
            <person name="Buettner E."/>
            <person name="Kellner H."/>
        </authorList>
    </citation>
    <scope>NUCLEOTIDE SEQUENCE [LARGE SCALE GENOMIC DNA]</scope>
    <source>
        <strain evidence="3 4">DSM 108282</strain>
    </source>
</reference>
<sequence>MAISFYKMFGFPTGVGALIAKESFLAQLTRPWFAGGTVDVVQAPGTLHTMAADIHEQFEDGTINYLNLPAITDGLRFLSAYLPFLPLRLSTLTDYLITSLTQLRHESTGTPVVRVLSRPPTRRLKSVGEQAGTGSVISLIFLSPSGDMLPLSFIEHASTAQNISLRTGCMCNPGGAAALLGLRDDMNLLYPGVTMRKFEEHVGHELGVVRISLGLASNFQDVWRVLRFAAGLAREEGRELMWEAWTESKTARVL</sequence>
<gene>
    <name evidence="3" type="ORF">EW026_g6437</name>
</gene>
<feature type="domain" description="Aminotransferase class V" evidence="2">
    <location>
        <begin position="2"/>
        <end position="80"/>
    </location>
</feature>
<dbReference type="PANTHER" id="PTHR43586">
    <property type="entry name" value="CYSTEINE DESULFURASE"/>
    <property type="match status" value="1"/>
</dbReference>
<dbReference type="PANTHER" id="PTHR43586:SF8">
    <property type="entry name" value="CYSTEINE DESULFURASE 1, CHLOROPLASTIC"/>
    <property type="match status" value="1"/>
</dbReference>
<comment type="caution">
    <text evidence="3">The sequence shown here is derived from an EMBL/GenBank/DDBJ whole genome shotgun (WGS) entry which is preliminary data.</text>
</comment>
<dbReference type="Gene3D" id="3.40.640.10">
    <property type="entry name" value="Type I PLP-dependent aspartate aminotransferase-like (Major domain)"/>
    <property type="match status" value="1"/>
</dbReference>
<protein>
    <recommendedName>
        <fullName evidence="2">Aminotransferase class V domain-containing protein</fullName>
    </recommendedName>
</protein>
<dbReference type="SUPFAM" id="SSF53383">
    <property type="entry name" value="PLP-dependent transferases"/>
    <property type="match status" value="1"/>
</dbReference>
<keyword evidence="1" id="KW-0663">Pyridoxal phosphate</keyword>
<accession>A0A4S4KBC4</accession>
<dbReference type="Proteomes" id="UP000309038">
    <property type="component" value="Unassembled WGS sequence"/>
</dbReference>